<keyword evidence="2" id="KW-1133">Transmembrane helix</keyword>
<proteinExistence type="predicted"/>
<evidence type="ECO:0000256" key="1">
    <source>
        <dbReference type="SAM" id="MobiDB-lite"/>
    </source>
</evidence>
<organism evidence="3 4">
    <name type="scientific">Mycena citricolor</name>
    <dbReference type="NCBI Taxonomy" id="2018698"/>
    <lineage>
        <taxon>Eukaryota</taxon>
        <taxon>Fungi</taxon>
        <taxon>Dikarya</taxon>
        <taxon>Basidiomycota</taxon>
        <taxon>Agaricomycotina</taxon>
        <taxon>Agaricomycetes</taxon>
        <taxon>Agaricomycetidae</taxon>
        <taxon>Agaricales</taxon>
        <taxon>Marasmiineae</taxon>
        <taxon>Mycenaceae</taxon>
        <taxon>Mycena</taxon>
    </lineage>
</organism>
<reference evidence="3" key="1">
    <citation type="submission" date="2023-11" db="EMBL/GenBank/DDBJ databases">
        <authorList>
            <person name="De Vega J J."/>
            <person name="De Vega J J."/>
        </authorList>
    </citation>
    <scope>NUCLEOTIDE SEQUENCE</scope>
</reference>
<feature type="transmembrane region" description="Helical" evidence="2">
    <location>
        <begin position="27"/>
        <end position="45"/>
    </location>
</feature>
<name>A0AAD2H9H6_9AGAR</name>
<feature type="transmembrane region" description="Helical" evidence="2">
    <location>
        <begin position="189"/>
        <end position="211"/>
    </location>
</feature>
<feature type="compositionally biased region" description="Polar residues" evidence="1">
    <location>
        <begin position="378"/>
        <end position="389"/>
    </location>
</feature>
<feature type="region of interest" description="Disordered" evidence="1">
    <location>
        <begin position="358"/>
        <end position="389"/>
    </location>
</feature>
<feature type="transmembrane region" description="Helical" evidence="2">
    <location>
        <begin position="276"/>
        <end position="297"/>
    </location>
</feature>
<dbReference type="Proteomes" id="UP001295794">
    <property type="component" value="Unassembled WGS sequence"/>
</dbReference>
<accession>A0AAD2H9H6</accession>
<feature type="transmembrane region" description="Helical" evidence="2">
    <location>
        <begin position="57"/>
        <end position="82"/>
    </location>
</feature>
<feature type="transmembrane region" description="Helical" evidence="2">
    <location>
        <begin position="102"/>
        <end position="129"/>
    </location>
</feature>
<evidence type="ECO:0000256" key="2">
    <source>
        <dbReference type="SAM" id="Phobius"/>
    </source>
</evidence>
<feature type="transmembrane region" description="Helical" evidence="2">
    <location>
        <begin position="141"/>
        <end position="169"/>
    </location>
</feature>
<evidence type="ECO:0000313" key="3">
    <source>
        <dbReference type="EMBL" id="CAK5271305.1"/>
    </source>
</evidence>
<keyword evidence="2" id="KW-0472">Membrane</keyword>
<gene>
    <name evidence="3" type="ORF">MYCIT1_LOCUS16265</name>
</gene>
<dbReference type="AlphaFoldDB" id="A0AAD2H9H6"/>
<dbReference type="EMBL" id="CAVNYO010000169">
    <property type="protein sequence ID" value="CAK5271305.1"/>
    <property type="molecule type" value="Genomic_DNA"/>
</dbReference>
<feature type="transmembrane region" description="Helical" evidence="2">
    <location>
        <begin position="232"/>
        <end position="256"/>
    </location>
</feature>
<protein>
    <submittedName>
        <fullName evidence="3">Uncharacterized protein</fullName>
    </submittedName>
</protein>
<comment type="caution">
    <text evidence="3">The sequence shown here is derived from an EMBL/GenBank/DDBJ whole genome shotgun (WGS) entry which is preliminary data.</text>
</comment>
<sequence>MSPEEWATLHGIGVDWVQGFVAITNETVWITVYAMTVLQACIVLLHKSRRHARTSQFYVFGILTLFASAVVLYALDLANFIVEAKMTLVDHGDADIRVRYDGAVGFILKLAAAQDALFAYMTILGDAIIIHRVWKLKAHRYLWVFVLLCALWTGAAVGTFMLTYCVATVGSGIVLGTFENPAFCRNAQTVTYVLPCATTAVATGLIAYTAWRYARETQLLTSSRRTNSIRNPILEILLLLIESGLLYLFFFIVLVVEVSPRGHAWIDSNPVLSLAFKMYTYCSSVIVGMYPTSLVVLSHSKYAVLDSPTASSVLSTLYIGGMHGPPTTGTASLLSMAAAAGSPPSKYTPQAAVEELELRSRNPAFHSKPTGDARQRSVDLTTVIRTSEV</sequence>
<keyword evidence="4" id="KW-1185">Reference proteome</keyword>
<keyword evidence="2" id="KW-0812">Transmembrane</keyword>
<evidence type="ECO:0000313" key="4">
    <source>
        <dbReference type="Proteomes" id="UP001295794"/>
    </source>
</evidence>